<sequence length="69" mass="7859">MRELKLLIIRKNGFMGKTHEFLVIGIFRKNRAEDTLEGRFGNQRIFQHSAGNGRGIAVHDSVELLYDSG</sequence>
<evidence type="ECO:0000313" key="1">
    <source>
        <dbReference type="EMBL" id="MPM78624.1"/>
    </source>
</evidence>
<reference evidence="1" key="1">
    <citation type="submission" date="2019-08" db="EMBL/GenBank/DDBJ databases">
        <authorList>
            <person name="Kucharzyk K."/>
            <person name="Murdoch R.W."/>
            <person name="Higgins S."/>
            <person name="Loffler F."/>
        </authorList>
    </citation>
    <scope>NUCLEOTIDE SEQUENCE</scope>
</reference>
<accession>A0A645CP19</accession>
<organism evidence="1">
    <name type="scientific">bioreactor metagenome</name>
    <dbReference type="NCBI Taxonomy" id="1076179"/>
    <lineage>
        <taxon>unclassified sequences</taxon>
        <taxon>metagenomes</taxon>
        <taxon>ecological metagenomes</taxon>
    </lineage>
</organism>
<dbReference type="EMBL" id="VSSQ01028770">
    <property type="protein sequence ID" value="MPM78624.1"/>
    <property type="molecule type" value="Genomic_DNA"/>
</dbReference>
<gene>
    <name evidence="1" type="ORF">SDC9_125635</name>
</gene>
<dbReference type="AlphaFoldDB" id="A0A645CP19"/>
<protein>
    <submittedName>
        <fullName evidence="1">Uncharacterized protein</fullName>
    </submittedName>
</protein>
<comment type="caution">
    <text evidence="1">The sequence shown here is derived from an EMBL/GenBank/DDBJ whole genome shotgun (WGS) entry which is preliminary data.</text>
</comment>
<proteinExistence type="predicted"/>
<name>A0A645CP19_9ZZZZ</name>